<dbReference type="InterPro" id="IPR000212">
    <property type="entry name" value="DNA_helicase_UvrD/REP"/>
</dbReference>
<reference evidence="11 12" key="1">
    <citation type="submission" date="2018-08" db="EMBL/GenBank/DDBJ databases">
        <title>A genome reference for cultivated species of the human gut microbiota.</title>
        <authorList>
            <person name="Zou Y."/>
            <person name="Xue W."/>
            <person name="Luo G."/>
        </authorList>
    </citation>
    <scope>NUCLEOTIDE SEQUENCE [LARGE SCALE GENOMIC DNA]</scope>
    <source>
        <strain evidence="11 12">AM31-10</strain>
    </source>
</reference>
<dbReference type="InterPro" id="IPR014017">
    <property type="entry name" value="DNA_helicase_UvrD-like_C"/>
</dbReference>
<organism evidence="11 12">
    <name type="scientific">Phocaeicola plebeius</name>
    <dbReference type="NCBI Taxonomy" id="310297"/>
    <lineage>
        <taxon>Bacteria</taxon>
        <taxon>Pseudomonadati</taxon>
        <taxon>Bacteroidota</taxon>
        <taxon>Bacteroidia</taxon>
        <taxon>Bacteroidales</taxon>
        <taxon>Bacteroidaceae</taxon>
        <taxon>Phocaeicola</taxon>
    </lineage>
</organism>
<dbReference type="Pfam" id="PF13361">
    <property type="entry name" value="UvrD_C"/>
    <property type="match status" value="1"/>
</dbReference>
<dbReference type="AlphaFoldDB" id="A0A414FUN7"/>
<sequence length="567" mass="65579">MTPTEQQKAILECRENLVVIAAPGSGKTFVLSEKIKNDIKELLDYQGIIAISYTNKASLELKNRSLANGISPKSSFFGTIDKFCIQDIIIPFGSLMQEKKTFDNLIIRSMNNSERSQLGQVEKREKIEYNHMDIILSLLEANIILIECIGILANYIFDNSKACRSYLKSRYKYLYVDEYQDTGIDQHYLFIKLKNMGIIMAAVGDVNQSIFEFSGKKSYYLKRIRQDKTFRSFILSQNHRSHQSIVNYSNRLIDSTCTITDIPEKDRRVFYFISLGDEKHIASFIDEKIASIMNAYNIDKFNKIAILFRNSKNAQYISQELNTPHKIVSPTKLDMQISIWASIFASILRFIFNPTNRFIDIVETYSSFDSLRNTQKRSLQKSNIVLNGIVDHGEICNKDLFIETSINIATILMPEAHNINDINLLKEVVFDSKQLDSYRSEDSNEINLMTLHKSKGLEFDAVIHADLYEWGLPSKKVENNNFKEPLYPNWEQDLNLHYVGITRAKKVCILIRSEKRHKSNGELTNAQDSEFIQLHNVHNLRFNPVNAIPFPTQRYMNEVKEKEFPRS</sequence>
<dbReference type="GO" id="GO:0003677">
    <property type="term" value="F:DNA binding"/>
    <property type="evidence" value="ECO:0007669"/>
    <property type="project" value="InterPro"/>
</dbReference>
<dbReference type="Pfam" id="PF00580">
    <property type="entry name" value="UvrD-helicase"/>
    <property type="match status" value="2"/>
</dbReference>
<evidence type="ECO:0000256" key="8">
    <source>
        <dbReference type="ARBA" id="ARBA00048988"/>
    </source>
</evidence>
<dbReference type="PROSITE" id="PS51198">
    <property type="entry name" value="UVRD_HELICASE_ATP_BIND"/>
    <property type="match status" value="1"/>
</dbReference>
<dbReference type="GO" id="GO:0043138">
    <property type="term" value="F:3'-5' DNA helicase activity"/>
    <property type="evidence" value="ECO:0007669"/>
    <property type="project" value="UniProtKB-EC"/>
</dbReference>
<dbReference type="GO" id="GO:0000725">
    <property type="term" value="P:recombinational repair"/>
    <property type="evidence" value="ECO:0007669"/>
    <property type="project" value="TreeGrafter"/>
</dbReference>
<feature type="domain" description="UvrD-like helicase ATP-binding" evidence="10">
    <location>
        <begin position="1"/>
        <end position="242"/>
    </location>
</feature>
<evidence type="ECO:0000256" key="2">
    <source>
        <dbReference type="ARBA" id="ARBA00022801"/>
    </source>
</evidence>
<keyword evidence="5" id="KW-0413">Isomerase</keyword>
<evidence type="ECO:0000256" key="1">
    <source>
        <dbReference type="ARBA" id="ARBA00022741"/>
    </source>
</evidence>
<dbReference type="InterPro" id="IPR027417">
    <property type="entry name" value="P-loop_NTPase"/>
</dbReference>
<accession>A0A414FUN7</accession>
<keyword evidence="4 9" id="KW-0067">ATP-binding</keyword>
<evidence type="ECO:0000256" key="4">
    <source>
        <dbReference type="ARBA" id="ARBA00022840"/>
    </source>
</evidence>
<dbReference type="Gene3D" id="3.40.50.300">
    <property type="entry name" value="P-loop containing nucleotide triphosphate hydrolases"/>
    <property type="match status" value="3"/>
</dbReference>
<feature type="binding site" evidence="9">
    <location>
        <begin position="21"/>
        <end position="28"/>
    </location>
    <ligand>
        <name>ATP</name>
        <dbReference type="ChEBI" id="CHEBI:30616"/>
    </ligand>
</feature>
<dbReference type="SUPFAM" id="SSF52540">
    <property type="entry name" value="P-loop containing nucleoside triphosphate hydrolases"/>
    <property type="match status" value="1"/>
</dbReference>
<keyword evidence="1 9" id="KW-0547">Nucleotide-binding</keyword>
<evidence type="ECO:0000313" key="12">
    <source>
        <dbReference type="Proteomes" id="UP000284361"/>
    </source>
</evidence>
<evidence type="ECO:0000313" key="11">
    <source>
        <dbReference type="EMBL" id="RHD54671.1"/>
    </source>
</evidence>
<dbReference type="RefSeq" id="WP_005868679.1">
    <property type="nucleotide sequence ID" value="NZ_QSJG01000012.1"/>
</dbReference>
<proteinExistence type="predicted"/>
<dbReference type="EC" id="5.6.2.4" evidence="7"/>
<evidence type="ECO:0000256" key="3">
    <source>
        <dbReference type="ARBA" id="ARBA00022806"/>
    </source>
</evidence>
<dbReference type="PANTHER" id="PTHR11070">
    <property type="entry name" value="UVRD / RECB / PCRA DNA HELICASE FAMILY MEMBER"/>
    <property type="match status" value="1"/>
</dbReference>
<keyword evidence="3 9" id="KW-0347">Helicase</keyword>
<evidence type="ECO:0000256" key="7">
    <source>
        <dbReference type="ARBA" id="ARBA00034808"/>
    </source>
</evidence>
<evidence type="ECO:0000256" key="6">
    <source>
        <dbReference type="ARBA" id="ARBA00034617"/>
    </source>
</evidence>
<keyword evidence="2 9" id="KW-0378">Hydrolase</keyword>
<dbReference type="Proteomes" id="UP000284361">
    <property type="component" value="Unassembled WGS sequence"/>
</dbReference>
<dbReference type="GO" id="GO:0005524">
    <property type="term" value="F:ATP binding"/>
    <property type="evidence" value="ECO:0007669"/>
    <property type="project" value="UniProtKB-UniRule"/>
</dbReference>
<name>A0A414FUN7_9BACT</name>
<evidence type="ECO:0000256" key="9">
    <source>
        <dbReference type="PROSITE-ProRule" id="PRU00560"/>
    </source>
</evidence>
<protein>
    <recommendedName>
        <fullName evidence="7">DNA 3'-5' helicase</fullName>
        <ecNumber evidence="7">5.6.2.4</ecNumber>
    </recommendedName>
</protein>
<comment type="catalytic activity">
    <reaction evidence="8">
        <text>ATP + H2O = ADP + phosphate + H(+)</text>
        <dbReference type="Rhea" id="RHEA:13065"/>
        <dbReference type="ChEBI" id="CHEBI:15377"/>
        <dbReference type="ChEBI" id="CHEBI:15378"/>
        <dbReference type="ChEBI" id="CHEBI:30616"/>
        <dbReference type="ChEBI" id="CHEBI:43474"/>
        <dbReference type="ChEBI" id="CHEBI:456216"/>
        <dbReference type="EC" id="5.6.2.4"/>
    </reaction>
</comment>
<dbReference type="EMBL" id="QSJG01000012">
    <property type="protein sequence ID" value="RHD54671.1"/>
    <property type="molecule type" value="Genomic_DNA"/>
</dbReference>
<evidence type="ECO:0000256" key="5">
    <source>
        <dbReference type="ARBA" id="ARBA00023235"/>
    </source>
</evidence>
<comment type="catalytic activity">
    <reaction evidence="6">
        <text>Couples ATP hydrolysis with the unwinding of duplex DNA by translocating in the 3'-5' direction.</text>
        <dbReference type="EC" id="5.6.2.4"/>
    </reaction>
</comment>
<comment type="caution">
    <text evidence="11">The sequence shown here is derived from an EMBL/GenBank/DDBJ whole genome shotgun (WGS) entry which is preliminary data.</text>
</comment>
<dbReference type="InterPro" id="IPR014016">
    <property type="entry name" value="UvrD-like_ATP-bd"/>
</dbReference>
<evidence type="ECO:0000259" key="10">
    <source>
        <dbReference type="PROSITE" id="PS51198"/>
    </source>
</evidence>
<dbReference type="GO" id="GO:0016887">
    <property type="term" value="F:ATP hydrolysis activity"/>
    <property type="evidence" value="ECO:0007669"/>
    <property type="project" value="RHEA"/>
</dbReference>
<gene>
    <name evidence="11" type="ORF">DW789_07545</name>
</gene>
<dbReference type="PANTHER" id="PTHR11070:SF67">
    <property type="entry name" value="DNA 3'-5' HELICASE"/>
    <property type="match status" value="1"/>
</dbReference>